<organism evidence="1">
    <name type="scientific">Amphimedon queenslandica</name>
    <name type="common">Sponge</name>
    <dbReference type="NCBI Taxonomy" id="400682"/>
    <lineage>
        <taxon>Eukaryota</taxon>
        <taxon>Metazoa</taxon>
        <taxon>Porifera</taxon>
        <taxon>Demospongiae</taxon>
        <taxon>Heteroscleromorpha</taxon>
        <taxon>Haplosclerida</taxon>
        <taxon>Niphatidae</taxon>
        <taxon>Amphimedon</taxon>
    </lineage>
</organism>
<dbReference type="EnsemblMetazoa" id="Aqu2.1.15481_001">
    <property type="protein sequence ID" value="Aqu2.1.15481_001"/>
    <property type="gene ID" value="Aqu2.1.15481"/>
</dbReference>
<sequence>LLSYQQKKFK</sequence>
<name>A0A1X7TLG3_AMPQE</name>
<proteinExistence type="predicted"/>
<reference evidence="1" key="1">
    <citation type="submission" date="2017-05" db="UniProtKB">
        <authorList>
            <consortium name="EnsemblMetazoa"/>
        </authorList>
    </citation>
    <scope>IDENTIFICATION</scope>
</reference>
<protein>
    <submittedName>
        <fullName evidence="1">Uncharacterized protein</fullName>
    </submittedName>
</protein>
<evidence type="ECO:0000313" key="1">
    <source>
        <dbReference type="EnsemblMetazoa" id="Aqu2.1.15481_001"/>
    </source>
</evidence>
<accession>A0A1X7TLG3</accession>
<dbReference type="InParanoid" id="A0A1X7TLG3"/>